<proteinExistence type="predicted"/>
<dbReference type="EMBL" id="BAAAHE010000056">
    <property type="protein sequence ID" value="GAA0638075.1"/>
    <property type="molecule type" value="Genomic_DNA"/>
</dbReference>
<protein>
    <submittedName>
        <fullName evidence="1">Uncharacterized protein</fullName>
    </submittedName>
</protein>
<keyword evidence="2" id="KW-1185">Reference proteome</keyword>
<dbReference type="RefSeq" id="WP_344609645.1">
    <property type="nucleotide sequence ID" value="NZ_BAAAHE010000056.1"/>
</dbReference>
<organism evidence="1 2">
    <name type="scientific">Sporichthya brevicatena</name>
    <dbReference type="NCBI Taxonomy" id="171442"/>
    <lineage>
        <taxon>Bacteria</taxon>
        <taxon>Bacillati</taxon>
        <taxon>Actinomycetota</taxon>
        <taxon>Actinomycetes</taxon>
        <taxon>Sporichthyales</taxon>
        <taxon>Sporichthyaceae</taxon>
        <taxon>Sporichthya</taxon>
    </lineage>
</organism>
<evidence type="ECO:0000313" key="2">
    <source>
        <dbReference type="Proteomes" id="UP001500957"/>
    </source>
</evidence>
<reference evidence="1 2" key="1">
    <citation type="journal article" date="2019" name="Int. J. Syst. Evol. Microbiol.">
        <title>The Global Catalogue of Microorganisms (GCM) 10K type strain sequencing project: providing services to taxonomists for standard genome sequencing and annotation.</title>
        <authorList>
            <consortium name="The Broad Institute Genomics Platform"/>
            <consortium name="The Broad Institute Genome Sequencing Center for Infectious Disease"/>
            <person name="Wu L."/>
            <person name="Ma J."/>
        </authorList>
    </citation>
    <scope>NUCLEOTIDE SEQUENCE [LARGE SCALE GENOMIC DNA]</scope>
    <source>
        <strain evidence="1 2">JCM 10671</strain>
    </source>
</reference>
<name>A0ABN1HCG9_9ACTN</name>
<dbReference type="Proteomes" id="UP001500957">
    <property type="component" value="Unassembled WGS sequence"/>
</dbReference>
<comment type="caution">
    <text evidence="1">The sequence shown here is derived from an EMBL/GenBank/DDBJ whole genome shotgun (WGS) entry which is preliminary data.</text>
</comment>
<evidence type="ECO:0000313" key="1">
    <source>
        <dbReference type="EMBL" id="GAA0638075.1"/>
    </source>
</evidence>
<sequence>MKPYWEIPALAGIYLEDSWVLAIRATPGMLEVELEVVLREQHPNYAPPRTGEQYCYQRGRLSFASVSELYWTAQGAPAATDTSGQEDYGSIDTLEFEESRYSLIGDFGRISLVAQTPSLSWDEGPIPDALSHA</sequence>
<accession>A0ABN1HCG9</accession>
<gene>
    <name evidence="1" type="ORF">GCM10009547_48080</name>
</gene>